<dbReference type="Proteomes" id="UP001244207">
    <property type="component" value="Unassembled WGS sequence"/>
</dbReference>
<comment type="caution">
    <text evidence="1">The sequence shown here is derived from an EMBL/GenBank/DDBJ whole genome shotgun (WGS) entry which is preliminary data.</text>
</comment>
<evidence type="ECO:0000313" key="2">
    <source>
        <dbReference type="Proteomes" id="UP001244207"/>
    </source>
</evidence>
<accession>A0AAD8UB54</accession>
<protein>
    <submittedName>
        <fullName evidence="1">Uncharacterized protein</fullName>
    </submittedName>
</protein>
<dbReference type="GeneID" id="85393486"/>
<keyword evidence="2" id="KW-1185">Reference proteome</keyword>
<evidence type="ECO:0000313" key="1">
    <source>
        <dbReference type="EMBL" id="KAK1708656.1"/>
    </source>
</evidence>
<dbReference type="RefSeq" id="XP_060358338.1">
    <property type="nucleotide sequence ID" value="XM_060509587.1"/>
</dbReference>
<organism evidence="1 2">
    <name type="scientific">Glomerella acutata</name>
    <name type="common">Colletotrichum acutatum</name>
    <dbReference type="NCBI Taxonomy" id="27357"/>
    <lineage>
        <taxon>Eukaryota</taxon>
        <taxon>Fungi</taxon>
        <taxon>Dikarya</taxon>
        <taxon>Ascomycota</taxon>
        <taxon>Pezizomycotina</taxon>
        <taxon>Sordariomycetes</taxon>
        <taxon>Hypocreomycetidae</taxon>
        <taxon>Glomerellales</taxon>
        <taxon>Glomerellaceae</taxon>
        <taxon>Colletotrichum</taxon>
        <taxon>Colletotrichum acutatum species complex</taxon>
    </lineage>
</organism>
<sequence>MACDDVSLRPHIDSYLGLTGGSISYIGGLCCPISSSTSATSLEKAFEDAVLNRP</sequence>
<proteinExistence type="predicted"/>
<gene>
    <name evidence="1" type="ORF">BDZ83DRAFT_642037</name>
</gene>
<dbReference type="AlphaFoldDB" id="A0AAD8UB54"/>
<reference evidence="1" key="1">
    <citation type="submission" date="2021-12" db="EMBL/GenBank/DDBJ databases">
        <title>Comparative genomics, transcriptomics and evolutionary studies reveal genomic signatures of adaptation to plant cell wall in hemibiotrophic fungi.</title>
        <authorList>
            <consortium name="DOE Joint Genome Institute"/>
            <person name="Baroncelli R."/>
            <person name="Diaz J.F."/>
            <person name="Benocci T."/>
            <person name="Peng M."/>
            <person name="Battaglia E."/>
            <person name="Haridas S."/>
            <person name="Andreopoulos W."/>
            <person name="Labutti K."/>
            <person name="Pangilinan J."/>
            <person name="Floch G.L."/>
            <person name="Makela M.R."/>
            <person name="Henrissat B."/>
            <person name="Grigoriev I.V."/>
            <person name="Crouch J.A."/>
            <person name="De Vries R.P."/>
            <person name="Sukno S.A."/>
            <person name="Thon M.R."/>
        </authorList>
    </citation>
    <scope>NUCLEOTIDE SEQUENCE</scope>
    <source>
        <strain evidence="1">CBS 112980</strain>
    </source>
</reference>
<dbReference type="EMBL" id="JAHMHS010000193">
    <property type="protein sequence ID" value="KAK1708656.1"/>
    <property type="molecule type" value="Genomic_DNA"/>
</dbReference>
<name>A0AAD8UB54_GLOAC</name>